<sequence>MIDRGTPAGFTCNFALFYLPSRNIIAGFGFISCLESLFRYAGSSVESYFSTIHPRFSAAPLAWTTHIRWMVPTRP</sequence>
<protein>
    <submittedName>
        <fullName evidence="1">Uncharacterized protein</fullName>
    </submittedName>
</protein>
<dbReference type="EMBL" id="KN550110">
    <property type="protein sequence ID" value="KHJ95021.1"/>
    <property type="molecule type" value="Genomic_DNA"/>
</dbReference>
<evidence type="ECO:0000313" key="1">
    <source>
        <dbReference type="EMBL" id="KHJ95021.1"/>
    </source>
</evidence>
<dbReference type="Proteomes" id="UP000053660">
    <property type="component" value="Unassembled WGS sequence"/>
</dbReference>
<dbReference type="PROSITE" id="PS51257">
    <property type="entry name" value="PROKAR_LIPOPROTEIN"/>
    <property type="match status" value="1"/>
</dbReference>
<gene>
    <name evidence="1" type="ORF">OESDEN_05042</name>
</gene>
<evidence type="ECO:0000313" key="2">
    <source>
        <dbReference type="Proteomes" id="UP000053660"/>
    </source>
</evidence>
<proteinExistence type="predicted"/>
<name>A0A0B1TFY1_OESDE</name>
<keyword evidence="2" id="KW-1185">Reference proteome</keyword>
<accession>A0A0B1TFY1</accession>
<dbReference type="AlphaFoldDB" id="A0A0B1TFY1"/>
<organism evidence="1 2">
    <name type="scientific">Oesophagostomum dentatum</name>
    <name type="common">Nodular worm</name>
    <dbReference type="NCBI Taxonomy" id="61180"/>
    <lineage>
        <taxon>Eukaryota</taxon>
        <taxon>Metazoa</taxon>
        <taxon>Ecdysozoa</taxon>
        <taxon>Nematoda</taxon>
        <taxon>Chromadorea</taxon>
        <taxon>Rhabditida</taxon>
        <taxon>Rhabditina</taxon>
        <taxon>Rhabditomorpha</taxon>
        <taxon>Strongyloidea</taxon>
        <taxon>Strongylidae</taxon>
        <taxon>Oesophagostomum</taxon>
    </lineage>
</organism>
<reference evidence="1 2" key="1">
    <citation type="submission" date="2014-03" db="EMBL/GenBank/DDBJ databases">
        <title>Draft genome of the hookworm Oesophagostomum dentatum.</title>
        <authorList>
            <person name="Mitreva M."/>
        </authorList>
    </citation>
    <scope>NUCLEOTIDE SEQUENCE [LARGE SCALE GENOMIC DNA]</scope>
    <source>
        <strain evidence="1 2">OD-Hann</strain>
    </source>
</reference>